<dbReference type="KEGG" id="upv:EJN92_15035"/>
<feature type="domain" description="Orc1-like AAA ATPase" evidence="1">
    <location>
        <begin position="20"/>
        <end position="77"/>
    </location>
</feature>
<dbReference type="GO" id="GO:0032297">
    <property type="term" value="P:negative regulation of DNA-templated DNA replication initiation"/>
    <property type="evidence" value="ECO:0007669"/>
    <property type="project" value="InterPro"/>
</dbReference>
<dbReference type="OrthoDB" id="9784878at2"/>
<dbReference type="GO" id="GO:0005886">
    <property type="term" value="C:plasma membrane"/>
    <property type="evidence" value="ECO:0007669"/>
    <property type="project" value="TreeGrafter"/>
</dbReference>
<organism evidence="3 4">
    <name type="scientific">Undibacterium parvum</name>
    <dbReference type="NCBI Taxonomy" id="401471"/>
    <lineage>
        <taxon>Bacteria</taxon>
        <taxon>Pseudomonadati</taxon>
        <taxon>Pseudomonadota</taxon>
        <taxon>Betaproteobacteria</taxon>
        <taxon>Burkholderiales</taxon>
        <taxon>Oxalobacteraceae</taxon>
        <taxon>Undibacterium</taxon>
    </lineage>
</organism>
<evidence type="ECO:0000313" key="3">
    <source>
        <dbReference type="EMBL" id="AZP13195.1"/>
    </source>
</evidence>
<dbReference type="Gene3D" id="1.10.8.60">
    <property type="match status" value="1"/>
</dbReference>
<dbReference type="InterPro" id="IPR017788">
    <property type="entry name" value="Hda"/>
</dbReference>
<dbReference type="GO" id="GO:0003688">
    <property type="term" value="F:DNA replication origin binding"/>
    <property type="evidence" value="ECO:0007669"/>
    <property type="project" value="TreeGrafter"/>
</dbReference>
<dbReference type="PANTHER" id="PTHR30050:SF5">
    <property type="entry name" value="DNAA REGULATORY INACTIVATOR HDA"/>
    <property type="match status" value="1"/>
</dbReference>
<dbReference type="InterPro" id="IPR027417">
    <property type="entry name" value="P-loop_NTPase"/>
</dbReference>
<accession>A0A3Q9BS04</accession>
<dbReference type="Proteomes" id="UP000275663">
    <property type="component" value="Chromosome"/>
</dbReference>
<sequence length="242" mass="27178">MRQMLLDLDAEQPPSLESFVVGQNAELAQLLSLFFARTGSQYGERFVYLWGAAGAGKTHLLHALAESENARYIAPDAPESEFVHDPAISLYLLDDCERLSAAAQIDAFALFNEIRAHGGFLVAAGNHPPMILNVREDLRTRFGWGLIYQVHELTDEDKIDALERSAQARGISISPGVLPYLITHYRRDMSSLTEMLDQLDHYSLETKRPITLPLLREVLNQLYQQQQQSLNAETNAEPNAEQ</sequence>
<dbReference type="InterPro" id="IPR055199">
    <property type="entry name" value="Hda_lid"/>
</dbReference>
<reference evidence="3 4" key="1">
    <citation type="journal article" date="2011" name="Int. J. Syst. Evol. Microbiol.">
        <title>Description of Undibacterium oligocarboniphilum sp. nov., isolated from purified water, and Undibacterium pigrum strain CCUG 49012 as the type strain of Undibacterium parvum sp. nov., and emended descriptions of the genus Undibacterium and the species Undibacterium pigrum.</title>
        <authorList>
            <person name="Eder W."/>
            <person name="Wanner G."/>
            <person name="Ludwig W."/>
            <person name="Busse H.J."/>
            <person name="Ziemke-Kageler F."/>
            <person name="Lang E."/>
        </authorList>
    </citation>
    <scope>NUCLEOTIDE SEQUENCE [LARGE SCALE GENOMIC DNA]</scope>
    <source>
        <strain evidence="3 4">DSM 23061</strain>
    </source>
</reference>
<dbReference type="RefSeq" id="WP_126128571.1">
    <property type="nucleotide sequence ID" value="NZ_CP034464.1"/>
</dbReference>
<feature type="domain" description="Hda lid" evidence="2">
    <location>
        <begin position="155"/>
        <end position="219"/>
    </location>
</feature>
<name>A0A3Q9BS04_9BURK</name>
<dbReference type="Pfam" id="PF22688">
    <property type="entry name" value="Hda_lid"/>
    <property type="match status" value="1"/>
</dbReference>
<dbReference type="PANTHER" id="PTHR30050">
    <property type="entry name" value="CHROMOSOMAL REPLICATION INITIATOR PROTEIN DNAA"/>
    <property type="match status" value="1"/>
</dbReference>
<dbReference type="NCBIfam" id="TIGR03420">
    <property type="entry name" value="DnaA_homol_Hda"/>
    <property type="match status" value="1"/>
</dbReference>
<dbReference type="InterPro" id="IPR041664">
    <property type="entry name" value="AAA_16"/>
</dbReference>
<dbReference type="Gene3D" id="3.40.50.300">
    <property type="entry name" value="P-loop containing nucleotide triphosphate hydrolases"/>
    <property type="match status" value="1"/>
</dbReference>
<dbReference type="AlphaFoldDB" id="A0A3Q9BS04"/>
<evidence type="ECO:0000313" key="4">
    <source>
        <dbReference type="Proteomes" id="UP000275663"/>
    </source>
</evidence>
<dbReference type="Pfam" id="PF13191">
    <property type="entry name" value="AAA_16"/>
    <property type="match status" value="1"/>
</dbReference>
<dbReference type="GO" id="GO:0006270">
    <property type="term" value="P:DNA replication initiation"/>
    <property type="evidence" value="ECO:0007669"/>
    <property type="project" value="TreeGrafter"/>
</dbReference>
<keyword evidence="4" id="KW-1185">Reference proteome</keyword>
<protein>
    <submittedName>
        <fullName evidence="3">DnaA regulatory inactivator Hda</fullName>
    </submittedName>
</protein>
<proteinExistence type="predicted"/>
<evidence type="ECO:0000259" key="1">
    <source>
        <dbReference type="Pfam" id="PF13191"/>
    </source>
</evidence>
<evidence type="ECO:0000259" key="2">
    <source>
        <dbReference type="Pfam" id="PF22688"/>
    </source>
</evidence>
<dbReference type="SUPFAM" id="SSF52540">
    <property type="entry name" value="P-loop containing nucleoside triphosphate hydrolases"/>
    <property type="match status" value="1"/>
</dbReference>
<dbReference type="EMBL" id="CP034464">
    <property type="protein sequence ID" value="AZP13195.1"/>
    <property type="molecule type" value="Genomic_DNA"/>
</dbReference>
<gene>
    <name evidence="3" type="ORF">EJN92_15035</name>
</gene>